<name>A0A6J4R885_9ACTN</name>
<feature type="transmembrane region" description="Helical" evidence="1">
    <location>
        <begin position="34"/>
        <end position="54"/>
    </location>
</feature>
<keyword evidence="1" id="KW-0472">Membrane</keyword>
<protein>
    <submittedName>
        <fullName evidence="2">Uncharacterized protein</fullName>
    </submittedName>
</protein>
<proteinExistence type="predicted"/>
<dbReference type="EMBL" id="CADCVH010000090">
    <property type="protein sequence ID" value="CAA9464245.1"/>
    <property type="molecule type" value="Genomic_DNA"/>
</dbReference>
<accession>A0A6J4R885</accession>
<reference evidence="2" key="1">
    <citation type="submission" date="2020-02" db="EMBL/GenBank/DDBJ databases">
        <authorList>
            <person name="Meier V. D."/>
        </authorList>
    </citation>
    <scope>NUCLEOTIDE SEQUENCE</scope>
    <source>
        <strain evidence="2">AVDCRST_MAG02</strain>
    </source>
</reference>
<keyword evidence="1" id="KW-1133">Transmembrane helix</keyword>
<organism evidence="2">
    <name type="scientific">uncultured Rubrobacteraceae bacterium</name>
    <dbReference type="NCBI Taxonomy" id="349277"/>
    <lineage>
        <taxon>Bacteria</taxon>
        <taxon>Bacillati</taxon>
        <taxon>Actinomycetota</taxon>
        <taxon>Rubrobacteria</taxon>
        <taxon>Rubrobacterales</taxon>
        <taxon>Rubrobacteraceae</taxon>
        <taxon>environmental samples</taxon>
    </lineage>
</organism>
<keyword evidence="1" id="KW-0812">Transmembrane</keyword>
<evidence type="ECO:0000256" key="1">
    <source>
        <dbReference type="SAM" id="Phobius"/>
    </source>
</evidence>
<dbReference type="AlphaFoldDB" id="A0A6J4R885"/>
<sequence length="61" mass="6182">MTPTLVLMLVAALVVGMLIGCVGIGGVLLTPTLVYVGGLGFHLAAATSMWALAFSPGRRVP</sequence>
<gene>
    <name evidence="2" type="ORF">AVDCRST_MAG02-2868</name>
</gene>
<evidence type="ECO:0000313" key="2">
    <source>
        <dbReference type="EMBL" id="CAA9464245.1"/>
    </source>
</evidence>
<feature type="transmembrane region" description="Helical" evidence="1">
    <location>
        <begin position="7"/>
        <end position="28"/>
    </location>
</feature>